<dbReference type="AlphaFoldDB" id="A0A1J5S9X4"/>
<protein>
    <recommendedName>
        <fullName evidence="2">Lipoprotein</fullName>
    </recommendedName>
</protein>
<organism evidence="1">
    <name type="scientific">mine drainage metagenome</name>
    <dbReference type="NCBI Taxonomy" id="410659"/>
    <lineage>
        <taxon>unclassified sequences</taxon>
        <taxon>metagenomes</taxon>
        <taxon>ecological metagenomes</taxon>
    </lineage>
</organism>
<sequence>MSAWKALLPVLALALLAGCDSLPSRDSARLGPFFTPTNVYAAPQLPANIRRVAVMPVGSSAGLSEDTLDQLDASVMRSLNQVQRFESVPVTRSECDRITGHRFVLSTDKLPYDFVKQIVDKTGADAVLFVDITHYSPYPPQTIDIRSKLARLDDKSILWSIDQTYSATDPRVVNSVRRQWYATQPPGTPDDMSLNALDSPSRFADYAFTASFATLPPRKR</sequence>
<name>A0A1J5S9X4_9ZZZZ</name>
<evidence type="ECO:0000313" key="1">
    <source>
        <dbReference type="EMBL" id="OIR05297.1"/>
    </source>
</evidence>
<reference evidence="1" key="1">
    <citation type="submission" date="2016-10" db="EMBL/GenBank/DDBJ databases">
        <title>Sequence of Gallionella enrichment culture.</title>
        <authorList>
            <person name="Poehlein A."/>
            <person name="Muehling M."/>
            <person name="Daniel R."/>
        </authorList>
    </citation>
    <scope>NUCLEOTIDE SEQUENCE</scope>
</reference>
<proteinExistence type="predicted"/>
<dbReference type="EMBL" id="MLJW01000051">
    <property type="protein sequence ID" value="OIR05297.1"/>
    <property type="molecule type" value="Genomic_DNA"/>
</dbReference>
<dbReference type="Gene3D" id="3.40.50.10610">
    <property type="entry name" value="ABC-type transport auxiliary lipoprotein component"/>
    <property type="match status" value="1"/>
</dbReference>
<gene>
    <name evidence="1" type="ORF">GALL_126090</name>
</gene>
<dbReference type="PROSITE" id="PS51257">
    <property type="entry name" value="PROKAR_LIPOPROTEIN"/>
    <property type="match status" value="1"/>
</dbReference>
<comment type="caution">
    <text evidence="1">The sequence shown here is derived from an EMBL/GenBank/DDBJ whole genome shotgun (WGS) entry which is preliminary data.</text>
</comment>
<accession>A0A1J5S9X4</accession>
<evidence type="ECO:0008006" key="2">
    <source>
        <dbReference type="Google" id="ProtNLM"/>
    </source>
</evidence>